<evidence type="ECO:0000313" key="2">
    <source>
        <dbReference type="EMBL" id="KAG1531110.1"/>
    </source>
</evidence>
<comment type="caution">
    <text evidence="2">The sequence shown here is derived from an EMBL/GenBank/DDBJ whole genome shotgun (WGS) entry which is preliminary data.</text>
</comment>
<name>A0A9P6XRY2_9FUNG</name>
<feature type="compositionally biased region" description="Low complexity" evidence="1">
    <location>
        <begin position="64"/>
        <end position="73"/>
    </location>
</feature>
<evidence type="ECO:0000256" key="1">
    <source>
        <dbReference type="SAM" id="MobiDB-lite"/>
    </source>
</evidence>
<keyword evidence="3" id="KW-1185">Reference proteome</keyword>
<dbReference type="Proteomes" id="UP000740926">
    <property type="component" value="Unassembled WGS sequence"/>
</dbReference>
<accession>A0A9P6XRY2</accession>
<proteinExistence type="predicted"/>
<sequence length="114" mass="12181">MRSREARRPATRAAARNRKTVITPCRAPMAKHRIAAITATLARVRAATSTTATMNTLDRSAMPTQRSASQATTQASAVAISACTGSWLKPRTGAISPSRRERARACGVLMMVIS</sequence>
<evidence type="ECO:0000313" key="3">
    <source>
        <dbReference type="Proteomes" id="UP000740926"/>
    </source>
</evidence>
<organism evidence="2 3">
    <name type="scientific">Rhizopus delemar</name>
    <dbReference type="NCBI Taxonomy" id="936053"/>
    <lineage>
        <taxon>Eukaryota</taxon>
        <taxon>Fungi</taxon>
        <taxon>Fungi incertae sedis</taxon>
        <taxon>Mucoromycota</taxon>
        <taxon>Mucoromycotina</taxon>
        <taxon>Mucoromycetes</taxon>
        <taxon>Mucorales</taxon>
        <taxon>Mucorineae</taxon>
        <taxon>Rhizopodaceae</taxon>
        <taxon>Rhizopus</taxon>
    </lineage>
</organism>
<dbReference type="EMBL" id="JAANIU010011339">
    <property type="protein sequence ID" value="KAG1531110.1"/>
    <property type="molecule type" value="Genomic_DNA"/>
</dbReference>
<reference evidence="2 3" key="1">
    <citation type="journal article" date="2020" name="Microb. Genom.">
        <title>Genetic diversity of clinical and environmental Mucorales isolates obtained from an investigation of mucormycosis cases among solid organ transplant recipients.</title>
        <authorList>
            <person name="Nguyen M.H."/>
            <person name="Kaul D."/>
            <person name="Muto C."/>
            <person name="Cheng S.J."/>
            <person name="Richter R.A."/>
            <person name="Bruno V.M."/>
            <person name="Liu G."/>
            <person name="Beyhan S."/>
            <person name="Sundermann A.J."/>
            <person name="Mounaud S."/>
            <person name="Pasculle A.W."/>
            <person name="Nierman W.C."/>
            <person name="Driscoll E."/>
            <person name="Cumbie R."/>
            <person name="Clancy C.J."/>
            <person name="Dupont C.L."/>
        </authorList>
    </citation>
    <scope>NUCLEOTIDE SEQUENCE [LARGE SCALE GENOMIC DNA]</scope>
    <source>
        <strain evidence="2 3">GL24</strain>
    </source>
</reference>
<protein>
    <submittedName>
        <fullName evidence="2">Uncharacterized protein</fullName>
    </submittedName>
</protein>
<feature type="region of interest" description="Disordered" evidence="1">
    <location>
        <begin position="53"/>
        <end position="73"/>
    </location>
</feature>
<gene>
    <name evidence="2" type="ORF">G6F50_016892</name>
</gene>
<dbReference type="AlphaFoldDB" id="A0A9P6XRY2"/>